<dbReference type="Pfam" id="PF01668">
    <property type="entry name" value="SmpB"/>
    <property type="match status" value="1"/>
</dbReference>
<dbReference type="NCBIfam" id="NF003843">
    <property type="entry name" value="PRK05422.1"/>
    <property type="match status" value="1"/>
</dbReference>
<gene>
    <name evidence="3 4" type="primary">smpB</name>
    <name evidence="4" type="ORF">EQG49_03040</name>
</gene>
<dbReference type="AlphaFoldDB" id="A0A4P6YS73"/>
<evidence type="ECO:0000313" key="4">
    <source>
        <dbReference type="EMBL" id="QBO35501.1"/>
    </source>
</evidence>
<comment type="function">
    <text evidence="3">Required for rescue of stalled ribosomes mediated by trans-translation. Binds to transfer-messenger RNA (tmRNA), required for stable association of tmRNA with ribosomes. tmRNA and SmpB together mimic tRNA shape, replacing the anticodon stem-loop with SmpB. tmRNA is encoded by the ssrA gene; the 2 termini fold to resemble tRNA(Ala) and it encodes a 'tag peptide', a short internal open reading frame. During trans-translation Ala-aminoacylated tmRNA acts like a tRNA, entering the A-site of stalled ribosomes, displacing the stalled mRNA. The ribosome then switches to translate the ORF on the tmRNA; the nascent peptide is terminated with the 'tag peptide' encoded by the tmRNA and targeted for degradation. The ribosome is freed to recommence translation, which seems to be the essential function of trans-translation.</text>
</comment>
<keyword evidence="2 3" id="KW-0694">RNA-binding</keyword>
<dbReference type="GO" id="GO:0003723">
    <property type="term" value="F:RNA binding"/>
    <property type="evidence" value="ECO:0007669"/>
    <property type="project" value="UniProtKB-UniRule"/>
</dbReference>
<dbReference type="GO" id="GO:0070930">
    <property type="term" value="P:trans-translation-dependent protein tagging"/>
    <property type="evidence" value="ECO:0007669"/>
    <property type="project" value="TreeGrafter"/>
</dbReference>
<dbReference type="GO" id="GO:0005829">
    <property type="term" value="C:cytosol"/>
    <property type="evidence" value="ECO:0007669"/>
    <property type="project" value="TreeGrafter"/>
</dbReference>
<evidence type="ECO:0000313" key="5">
    <source>
        <dbReference type="Proteomes" id="UP000292886"/>
    </source>
</evidence>
<evidence type="ECO:0000256" key="3">
    <source>
        <dbReference type="HAMAP-Rule" id="MF_00023"/>
    </source>
</evidence>
<keyword evidence="5" id="KW-1185">Reference proteome</keyword>
<proteinExistence type="inferred from homology"/>
<dbReference type="GO" id="GO:0070929">
    <property type="term" value="P:trans-translation"/>
    <property type="evidence" value="ECO:0007669"/>
    <property type="project" value="UniProtKB-UniRule"/>
</dbReference>
<dbReference type="SUPFAM" id="SSF74982">
    <property type="entry name" value="Small protein B (SmpB)"/>
    <property type="match status" value="1"/>
</dbReference>
<dbReference type="KEGG" id="wei:EQG49_03040"/>
<comment type="similarity">
    <text evidence="3">Belongs to the SmpB family.</text>
</comment>
<dbReference type="Proteomes" id="UP000292886">
    <property type="component" value="Chromosome"/>
</dbReference>
<sequence>MAKKPKPTNDYLATNKKARHDYAILDTFEAGMSLTGTEIKSVRAAKITIGDGFVTIRNGQATLMNVNIASFAEGNQFNVDPMRPRKLLLHKKEITQLAKITQDKGITIVPLKVYLKNGFAKVLIGTAKGKREFDKRNDLKKRDQNREIQRALKNR</sequence>
<organism evidence="4 5">
    <name type="scientific">Periweissella cryptocerci</name>
    <dbReference type="NCBI Taxonomy" id="2506420"/>
    <lineage>
        <taxon>Bacteria</taxon>
        <taxon>Bacillati</taxon>
        <taxon>Bacillota</taxon>
        <taxon>Bacilli</taxon>
        <taxon>Lactobacillales</taxon>
        <taxon>Lactobacillaceae</taxon>
        <taxon>Periweissella</taxon>
    </lineage>
</organism>
<keyword evidence="1 3" id="KW-0963">Cytoplasm</keyword>
<accession>A0A4P6YS73</accession>
<evidence type="ECO:0000256" key="2">
    <source>
        <dbReference type="ARBA" id="ARBA00022884"/>
    </source>
</evidence>
<dbReference type="InterPro" id="IPR023620">
    <property type="entry name" value="SmpB"/>
</dbReference>
<dbReference type="CDD" id="cd09294">
    <property type="entry name" value="SmpB"/>
    <property type="match status" value="1"/>
</dbReference>
<dbReference type="EMBL" id="CP037940">
    <property type="protein sequence ID" value="QBO35501.1"/>
    <property type="molecule type" value="Genomic_DNA"/>
</dbReference>
<dbReference type="PANTHER" id="PTHR30308">
    <property type="entry name" value="TMRNA-BINDING COMPONENT OF TRANS-TRANSLATION TAGGING COMPLEX"/>
    <property type="match status" value="1"/>
</dbReference>
<dbReference type="RefSeq" id="WP_133362580.1">
    <property type="nucleotide sequence ID" value="NZ_CP037940.1"/>
</dbReference>
<dbReference type="PROSITE" id="PS01317">
    <property type="entry name" value="SSRP"/>
    <property type="match status" value="1"/>
</dbReference>
<dbReference type="InterPro" id="IPR020081">
    <property type="entry name" value="SsrA-bd_prot_CS"/>
</dbReference>
<dbReference type="NCBIfam" id="TIGR00086">
    <property type="entry name" value="smpB"/>
    <property type="match status" value="1"/>
</dbReference>
<dbReference type="InterPro" id="IPR000037">
    <property type="entry name" value="SsrA-bd_prot"/>
</dbReference>
<dbReference type="Gene3D" id="2.40.280.10">
    <property type="match status" value="1"/>
</dbReference>
<name>A0A4P6YS73_9LACO</name>
<reference evidence="5" key="1">
    <citation type="submission" date="2019-03" db="EMBL/GenBank/DDBJ databases">
        <title>Weissella sp. 26KH-42 Genome sequencing.</title>
        <authorList>
            <person name="Heo J."/>
            <person name="Kim S.-J."/>
            <person name="Kim J.-S."/>
            <person name="Hong S.-B."/>
            <person name="Kwon S.-W."/>
        </authorList>
    </citation>
    <scope>NUCLEOTIDE SEQUENCE [LARGE SCALE GENOMIC DNA]</scope>
    <source>
        <strain evidence="5">26KH-42</strain>
    </source>
</reference>
<comment type="subcellular location">
    <subcellularLocation>
        <location evidence="3">Cytoplasm</location>
    </subcellularLocation>
    <text evidence="3">The tmRNA-SmpB complex associates with stalled 70S ribosomes.</text>
</comment>
<dbReference type="OrthoDB" id="9805462at2"/>
<protein>
    <recommendedName>
        <fullName evidence="3">SsrA-binding protein</fullName>
    </recommendedName>
    <alternativeName>
        <fullName evidence="3">Small protein B</fullName>
    </alternativeName>
</protein>
<dbReference type="PANTHER" id="PTHR30308:SF2">
    <property type="entry name" value="SSRA-BINDING PROTEIN"/>
    <property type="match status" value="1"/>
</dbReference>
<evidence type="ECO:0000256" key="1">
    <source>
        <dbReference type="ARBA" id="ARBA00022490"/>
    </source>
</evidence>
<dbReference type="HAMAP" id="MF_00023">
    <property type="entry name" value="SmpB"/>
    <property type="match status" value="1"/>
</dbReference>